<dbReference type="PANTHER" id="PTHR34401:SF3">
    <property type="entry name" value="DB DOMAIN-CONTAINING PROTEIN"/>
    <property type="match status" value="1"/>
</dbReference>
<dbReference type="Proteomes" id="UP001177023">
    <property type="component" value="Unassembled WGS sequence"/>
</dbReference>
<evidence type="ECO:0000256" key="1">
    <source>
        <dbReference type="SAM" id="SignalP"/>
    </source>
</evidence>
<name>A0AA36G6F4_9BILA</name>
<accession>A0AA36G6F4</accession>
<organism evidence="2 3">
    <name type="scientific">Mesorhabditis spiculigera</name>
    <dbReference type="NCBI Taxonomy" id="96644"/>
    <lineage>
        <taxon>Eukaryota</taxon>
        <taxon>Metazoa</taxon>
        <taxon>Ecdysozoa</taxon>
        <taxon>Nematoda</taxon>
        <taxon>Chromadorea</taxon>
        <taxon>Rhabditida</taxon>
        <taxon>Rhabditina</taxon>
        <taxon>Rhabditomorpha</taxon>
        <taxon>Rhabditoidea</taxon>
        <taxon>Rhabditidae</taxon>
        <taxon>Mesorhabditinae</taxon>
        <taxon>Mesorhabditis</taxon>
    </lineage>
</organism>
<evidence type="ECO:0000313" key="2">
    <source>
        <dbReference type="EMBL" id="CAJ0581237.1"/>
    </source>
</evidence>
<keyword evidence="3" id="KW-1185">Reference proteome</keyword>
<sequence length="228" mass="24787">MLRFALLLLLVAAVEAKKSALVDKGVNIMLQAVGASRTAGMIRQCSCQEMQRCIAQDVQTMNRCSAQCYGAFGKVTPTPQALKSCLDQGTTNQVVSCVTSQLFTCGKTGQTRRYNYQRFYSTVALQVQTQKNALTSSSALKMVKPVASAGIDFGVCSLNCFVRSSPDRCFDQLRCQPTVNEAQIRPIARKCFKQIETAAASKCYCMLNAGVSSLKNFCGLASTLMHRG</sequence>
<evidence type="ECO:0000313" key="3">
    <source>
        <dbReference type="Proteomes" id="UP001177023"/>
    </source>
</evidence>
<dbReference type="PANTHER" id="PTHR34401">
    <property type="entry name" value="PROTEIN CBG12388-RELATED"/>
    <property type="match status" value="1"/>
</dbReference>
<reference evidence="2" key="1">
    <citation type="submission" date="2023-06" db="EMBL/GenBank/DDBJ databases">
        <authorList>
            <person name="Delattre M."/>
        </authorList>
    </citation>
    <scope>NUCLEOTIDE SEQUENCE</scope>
    <source>
        <strain evidence="2">AF72</strain>
    </source>
</reference>
<gene>
    <name evidence="2" type="ORF">MSPICULIGERA_LOCUS19403</name>
</gene>
<feature type="chain" id="PRO_5041411306" evidence="1">
    <location>
        <begin position="17"/>
        <end position="228"/>
    </location>
</feature>
<feature type="non-terminal residue" evidence="2">
    <location>
        <position position="228"/>
    </location>
</feature>
<feature type="signal peptide" evidence="1">
    <location>
        <begin position="1"/>
        <end position="16"/>
    </location>
</feature>
<dbReference type="AlphaFoldDB" id="A0AA36G6F4"/>
<dbReference type="EMBL" id="CATQJA010002663">
    <property type="protein sequence ID" value="CAJ0581237.1"/>
    <property type="molecule type" value="Genomic_DNA"/>
</dbReference>
<proteinExistence type="predicted"/>
<protein>
    <submittedName>
        <fullName evidence="2">Uncharacterized protein</fullName>
    </submittedName>
</protein>
<comment type="caution">
    <text evidence="2">The sequence shown here is derived from an EMBL/GenBank/DDBJ whole genome shotgun (WGS) entry which is preliminary data.</text>
</comment>
<keyword evidence="1" id="KW-0732">Signal</keyword>